<dbReference type="Proteomes" id="UP000325113">
    <property type="component" value="Unassembled WGS sequence"/>
</dbReference>
<feature type="transmembrane region" description="Helical" evidence="6">
    <location>
        <begin position="76"/>
        <end position="95"/>
    </location>
</feature>
<protein>
    <recommendedName>
        <fullName evidence="13">Transmembrane protein 184C</fullName>
    </recommendedName>
</protein>
<keyword evidence="2 6" id="KW-0812">Transmembrane</keyword>
<keyword evidence="4 6" id="KW-0472">Membrane</keyword>
<keyword evidence="10" id="KW-1185">Reference proteome</keyword>
<evidence type="ECO:0000256" key="2">
    <source>
        <dbReference type="ARBA" id="ARBA00022692"/>
    </source>
</evidence>
<evidence type="ECO:0000313" key="8">
    <source>
        <dbReference type="EMBL" id="KAA0148068.1"/>
    </source>
</evidence>
<dbReference type="GO" id="GO:0016020">
    <property type="term" value="C:membrane"/>
    <property type="evidence" value="ECO:0007669"/>
    <property type="project" value="UniProtKB-SubCell"/>
</dbReference>
<dbReference type="EMBL" id="VLTL01000057">
    <property type="protein sequence ID" value="KAA0164370.1"/>
    <property type="molecule type" value="Genomic_DNA"/>
</dbReference>
<gene>
    <name evidence="9" type="ORF">FNF28_03910</name>
    <name evidence="7" type="ORF">FNF29_07822</name>
    <name evidence="8" type="ORF">FNF31_07484</name>
</gene>
<organism evidence="7 10">
    <name type="scientific">Cafeteria roenbergensis</name>
    <name type="common">Marine flagellate</name>
    <dbReference type="NCBI Taxonomy" id="33653"/>
    <lineage>
        <taxon>Eukaryota</taxon>
        <taxon>Sar</taxon>
        <taxon>Stramenopiles</taxon>
        <taxon>Bigyra</taxon>
        <taxon>Opalozoa</taxon>
        <taxon>Bicosoecida</taxon>
        <taxon>Cafeteriaceae</taxon>
        <taxon>Cafeteria</taxon>
    </lineage>
</organism>
<feature type="region of interest" description="Disordered" evidence="5">
    <location>
        <begin position="511"/>
        <end position="541"/>
    </location>
</feature>
<dbReference type="SMART" id="SM01417">
    <property type="entry name" value="Solute_trans_a"/>
    <property type="match status" value="1"/>
</dbReference>
<dbReference type="InterPro" id="IPR005178">
    <property type="entry name" value="Ostalpha/TMEM184C"/>
</dbReference>
<dbReference type="Pfam" id="PF03619">
    <property type="entry name" value="Solute_trans_a"/>
    <property type="match status" value="1"/>
</dbReference>
<evidence type="ECO:0000313" key="10">
    <source>
        <dbReference type="Proteomes" id="UP000323011"/>
    </source>
</evidence>
<dbReference type="PANTHER" id="PTHR23423">
    <property type="entry name" value="ORGANIC SOLUTE TRANSPORTER-RELATED"/>
    <property type="match status" value="1"/>
</dbReference>
<dbReference type="EMBL" id="VLTM01000154">
    <property type="protein sequence ID" value="KAA0148068.1"/>
    <property type="molecule type" value="Genomic_DNA"/>
</dbReference>
<evidence type="ECO:0000313" key="11">
    <source>
        <dbReference type="Proteomes" id="UP000324907"/>
    </source>
</evidence>
<feature type="transmembrane region" description="Helical" evidence="6">
    <location>
        <begin position="302"/>
        <end position="320"/>
    </location>
</feature>
<dbReference type="Proteomes" id="UP000323011">
    <property type="component" value="Unassembled WGS sequence"/>
</dbReference>
<proteinExistence type="predicted"/>
<keyword evidence="3 6" id="KW-1133">Transmembrane helix</keyword>
<dbReference type="AlphaFoldDB" id="A0A5A8C1E9"/>
<evidence type="ECO:0000256" key="1">
    <source>
        <dbReference type="ARBA" id="ARBA00004141"/>
    </source>
</evidence>
<dbReference type="Proteomes" id="UP000324907">
    <property type="component" value="Unassembled WGS sequence"/>
</dbReference>
<comment type="caution">
    <text evidence="7">The sequence shown here is derived from an EMBL/GenBank/DDBJ whole genome shotgun (WGS) entry which is preliminary data.</text>
</comment>
<evidence type="ECO:0000256" key="4">
    <source>
        <dbReference type="ARBA" id="ARBA00023136"/>
    </source>
</evidence>
<evidence type="ECO:0000256" key="6">
    <source>
        <dbReference type="SAM" id="Phobius"/>
    </source>
</evidence>
<feature type="transmembrane region" description="Helical" evidence="6">
    <location>
        <begin position="115"/>
        <end position="131"/>
    </location>
</feature>
<dbReference type="EMBL" id="VLTN01000077">
    <property type="protein sequence ID" value="KAA0146846.1"/>
    <property type="molecule type" value="Genomic_DNA"/>
</dbReference>
<comment type="subcellular location">
    <subcellularLocation>
        <location evidence="1">Membrane</location>
        <topology evidence="1">Multi-pass membrane protein</topology>
    </subcellularLocation>
</comment>
<sequence length="541" mass="59372">MCWGLFHNPQHDAAKAYVEADASCSVVCCGRDVFGKAYRPSVLAAKMVLYSGILAAVIGGIVASSLLVENGARADLIVWFVAFAFAAVATITSLYDITRHLLFYVQPELQLHYVRILWMVAIYAVESWLSLRFRSYAIYWETARECYEAFVLWSFYRLLLSFLAAEHGVGWTVTQPDGSRVRLETRWQAVTMGLRSDTVMGALLRRSCDEALRRKKAALEDGQGSKDGDDEILLSASGHGATPLAIVPESSGGAAGAVAGGTLVAEEAPLLVKHSAPLCCLPAWPMGTVFLHWTRWAVFQYVIVRIACTLLTVILTPLDLYGEGEFSNPAKFYMWSVIFINLSQCWALYCLLLVYLNFHEALRDLQPTKKFLVIKAVVFLCWWQSLVVAGMGQAGWLEGTATWSSEQIERGLQDFLICVEMALIAAVHHSVYSYRDFVPSDATEAPLLDVAHGSDDGKGGRRQAPAVGVGAAFPSQRPAAPSGRRPFMEALGHMMPVDVVREVPVALGPRQHSDTGIVMTAPGEDVESAEPARPAEAIRRH</sequence>
<accession>A0A5A8C1E9</accession>
<evidence type="ECO:0000313" key="9">
    <source>
        <dbReference type="EMBL" id="KAA0164370.1"/>
    </source>
</evidence>
<feature type="transmembrane region" description="Helical" evidence="6">
    <location>
        <begin position="48"/>
        <end position="69"/>
    </location>
</feature>
<evidence type="ECO:0000256" key="5">
    <source>
        <dbReference type="SAM" id="MobiDB-lite"/>
    </source>
</evidence>
<evidence type="ECO:0000313" key="7">
    <source>
        <dbReference type="EMBL" id="KAA0146846.1"/>
    </source>
</evidence>
<evidence type="ECO:0000313" key="12">
    <source>
        <dbReference type="Proteomes" id="UP000325113"/>
    </source>
</evidence>
<evidence type="ECO:0000256" key="3">
    <source>
        <dbReference type="ARBA" id="ARBA00022989"/>
    </source>
</evidence>
<feature type="transmembrane region" description="Helical" evidence="6">
    <location>
        <begin position="332"/>
        <end position="356"/>
    </location>
</feature>
<reference evidence="10 11" key="1">
    <citation type="submission" date="2019-07" db="EMBL/GenBank/DDBJ databases">
        <title>Genomes of Cafeteria roenbergensis.</title>
        <authorList>
            <person name="Fischer M.G."/>
            <person name="Hackl T."/>
            <person name="Roman M."/>
        </authorList>
    </citation>
    <scope>NUCLEOTIDE SEQUENCE [LARGE SCALE GENOMIC DNA]</scope>
    <source>
        <strain evidence="7 10">BVI</strain>
        <strain evidence="8 12">Cflag</strain>
        <strain evidence="9 11">RCC970-E3</strain>
    </source>
</reference>
<evidence type="ECO:0008006" key="13">
    <source>
        <dbReference type="Google" id="ProtNLM"/>
    </source>
</evidence>
<name>A0A5A8C1E9_CAFRO</name>
<feature type="transmembrane region" description="Helical" evidence="6">
    <location>
        <begin position="377"/>
        <end position="397"/>
    </location>
</feature>